<accession>A0A6J5LR80</accession>
<evidence type="ECO:0000313" key="2">
    <source>
        <dbReference type="EMBL" id="CAB4152080.1"/>
    </source>
</evidence>
<evidence type="ECO:0000313" key="3">
    <source>
        <dbReference type="EMBL" id="CAB4165983.1"/>
    </source>
</evidence>
<name>A0A6J5LR80_9CAUD</name>
<evidence type="ECO:0000313" key="1">
    <source>
        <dbReference type="EMBL" id="CAB4136818.1"/>
    </source>
</evidence>
<dbReference type="EMBL" id="LR796793">
    <property type="protein sequence ID" value="CAB4165983.1"/>
    <property type="molecule type" value="Genomic_DNA"/>
</dbReference>
<reference evidence="1" key="1">
    <citation type="submission" date="2020-04" db="EMBL/GenBank/DDBJ databases">
        <authorList>
            <person name="Chiriac C."/>
            <person name="Salcher M."/>
            <person name="Ghai R."/>
            <person name="Kavagutti S V."/>
        </authorList>
    </citation>
    <scope>NUCLEOTIDE SEQUENCE</scope>
</reference>
<organism evidence="1">
    <name type="scientific">uncultured Caudovirales phage</name>
    <dbReference type="NCBI Taxonomy" id="2100421"/>
    <lineage>
        <taxon>Viruses</taxon>
        <taxon>Duplodnaviria</taxon>
        <taxon>Heunggongvirae</taxon>
        <taxon>Uroviricota</taxon>
        <taxon>Caudoviricetes</taxon>
        <taxon>Peduoviridae</taxon>
        <taxon>Maltschvirus</taxon>
        <taxon>Maltschvirus maltsch</taxon>
    </lineage>
</organism>
<evidence type="ECO:0000313" key="4">
    <source>
        <dbReference type="EMBL" id="CAB5229587.1"/>
    </source>
</evidence>
<dbReference type="EMBL" id="LR796565">
    <property type="protein sequence ID" value="CAB4152080.1"/>
    <property type="molecule type" value="Genomic_DNA"/>
</dbReference>
<dbReference type="EMBL" id="LR796324">
    <property type="protein sequence ID" value="CAB4136818.1"/>
    <property type="molecule type" value="Genomic_DNA"/>
</dbReference>
<gene>
    <name evidence="4" type="ORF">UFOVP1558_6</name>
    <name evidence="1" type="ORF">UFOVP305_52</name>
    <name evidence="2" type="ORF">UFOVP593_48</name>
    <name evidence="3" type="ORF">UFOVP842_3</name>
</gene>
<proteinExistence type="predicted"/>
<protein>
    <submittedName>
        <fullName evidence="1">Uncharacterized protein</fullName>
    </submittedName>
</protein>
<dbReference type="EMBL" id="LR798415">
    <property type="protein sequence ID" value="CAB5229587.1"/>
    <property type="molecule type" value="Genomic_DNA"/>
</dbReference>
<sequence length="155" mass="17035">MTKKISIPRTTNAPFSLASRYAADTADVVIYDPADLGAKIDTGLRVRIKSLYSNEAREAVQKATAALTLADGKVEDTQIDWAVNLFEQTVAITVAWWDENGAPDGICEAADAPPTPCTEPNVRRIYDDPRTGWMQKQVQAAYLDLGRFFPTRNAS</sequence>